<dbReference type="InterPro" id="IPR009799">
    <property type="entry name" value="EthD_dom"/>
</dbReference>
<proteinExistence type="predicted"/>
<evidence type="ECO:0000313" key="3">
    <source>
        <dbReference type="Proteomes" id="UP000184363"/>
    </source>
</evidence>
<protein>
    <recommendedName>
        <fullName evidence="1">EthD domain-containing protein</fullName>
    </recommendedName>
</protein>
<name>A0A1M6T6D1_PSETH</name>
<dbReference type="Proteomes" id="UP000184363">
    <property type="component" value="Unassembled WGS sequence"/>
</dbReference>
<organism evidence="2 3">
    <name type="scientific">Pseudonocardia thermophila</name>
    <dbReference type="NCBI Taxonomy" id="1848"/>
    <lineage>
        <taxon>Bacteria</taxon>
        <taxon>Bacillati</taxon>
        <taxon>Actinomycetota</taxon>
        <taxon>Actinomycetes</taxon>
        <taxon>Pseudonocardiales</taxon>
        <taxon>Pseudonocardiaceae</taxon>
        <taxon>Pseudonocardia</taxon>
    </lineage>
</organism>
<dbReference type="GO" id="GO:0016491">
    <property type="term" value="F:oxidoreductase activity"/>
    <property type="evidence" value="ECO:0007669"/>
    <property type="project" value="InterPro"/>
</dbReference>
<dbReference type="InterPro" id="IPR011008">
    <property type="entry name" value="Dimeric_a/b-barrel"/>
</dbReference>
<dbReference type="AlphaFoldDB" id="A0A1M6T6D1"/>
<dbReference type="RefSeq" id="WP_073457022.1">
    <property type="nucleotide sequence ID" value="NZ_FRAP01000007.1"/>
</dbReference>
<dbReference type="OrthoDB" id="3535638at2"/>
<sequence length="204" mass="22428">MITRFGLAPRLPGLSIPAFQHHWREIHGPIIGVLPGIRRYWQNHAIPEALPWPGFDACSEFDAEDMAAFDAMFSTEHYLTEGQADERRFVDRSRGGAVFARRIGEAVPLLDGHVRMLSFLRGDPSVLAEALAQPERGGAAAAREAFARIPEVPGVFDAVEVLWFADPAAALAHLSSEAGERDRRELAGLVFGTERVLARVHVVV</sequence>
<accession>A0A1M6T6D1</accession>
<evidence type="ECO:0000313" key="2">
    <source>
        <dbReference type="EMBL" id="SHK52474.1"/>
    </source>
</evidence>
<gene>
    <name evidence="2" type="ORF">SAMN05443637_107180</name>
</gene>
<keyword evidence="3" id="KW-1185">Reference proteome</keyword>
<reference evidence="2 3" key="1">
    <citation type="submission" date="2016-11" db="EMBL/GenBank/DDBJ databases">
        <authorList>
            <person name="Jaros S."/>
            <person name="Januszkiewicz K."/>
            <person name="Wedrychowicz H."/>
        </authorList>
    </citation>
    <scope>NUCLEOTIDE SEQUENCE [LARGE SCALE GENOMIC DNA]</scope>
    <source>
        <strain evidence="2 3">DSM 43832</strain>
    </source>
</reference>
<evidence type="ECO:0000259" key="1">
    <source>
        <dbReference type="Pfam" id="PF07110"/>
    </source>
</evidence>
<dbReference type="Pfam" id="PF07110">
    <property type="entry name" value="EthD"/>
    <property type="match status" value="1"/>
</dbReference>
<dbReference type="Gene3D" id="3.30.70.100">
    <property type="match status" value="1"/>
</dbReference>
<dbReference type="SUPFAM" id="SSF54909">
    <property type="entry name" value="Dimeric alpha+beta barrel"/>
    <property type="match status" value="1"/>
</dbReference>
<feature type="domain" description="EthD" evidence="1">
    <location>
        <begin position="12"/>
        <end position="93"/>
    </location>
</feature>
<dbReference type="EMBL" id="FRAP01000007">
    <property type="protein sequence ID" value="SHK52474.1"/>
    <property type="molecule type" value="Genomic_DNA"/>
</dbReference>
<dbReference type="STRING" id="1848.SAMN05443637_107180"/>
<dbReference type="NCBIfam" id="TIGR02118">
    <property type="entry name" value="EthD family reductase"/>
    <property type="match status" value="1"/>
</dbReference>